<evidence type="ECO:0000256" key="5">
    <source>
        <dbReference type="ARBA" id="ARBA00022519"/>
    </source>
</evidence>
<dbReference type="NCBIfam" id="TIGR02532">
    <property type="entry name" value="IV_pilin_GFxxxE"/>
    <property type="match status" value="1"/>
</dbReference>
<evidence type="ECO:0000256" key="10">
    <source>
        <dbReference type="ARBA" id="ARBA00030775"/>
    </source>
</evidence>
<dbReference type="PROSITE" id="PS00409">
    <property type="entry name" value="PROKAR_NTER_METHYL"/>
    <property type="match status" value="1"/>
</dbReference>
<sequence length="153" mass="15731">MRPGTAPEQEAGFSLVEMLVVLAVLALAAAIGIPSIGAALPGRRLDGAVDALAGELGLLRAEALRTGRRTRIVFDARSNSFLSSRRGAPSLLMPSLRVAVEADPLSRAGPGEIRFLPGGTSTGGRILLAGAAGTRRLVVSRVTGAVRRAEEAP</sequence>
<evidence type="ECO:0000313" key="15">
    <source>
        <dbReference type="Proteomes" id="UP000321960"/>
    </source>
</evidence>
<dbReference type="InterPro" id="IPR012902">
    <property type="entry name" value="N_methyl_site"/>
</dbReference>
<keyword evidence="8 11" id="KW-0472">Membrane</keyword>
<proteinExistence type="inferred from homology"/>
<reference evidence="14" key="4">
    <citation type="submission" date="2023-01" db="EMBL/GenBank/DDBJ databases">
        <title>Draft genome sequence of Methylobacterium oxalidis strain NBRC 107715.</title>
        <authorList>
            <person name="Sun Q."/>
            <person name="Mori K."/>
        </authorList>
    </citation>
    <scope>NUCLEOTIDE SEQUENCE</scope>
    <source>
        <strain evidence="14">NBRC 107715</strain>
    </source>
</reference>
<organism evidence="13 15">
    <name type="scientific">Methylobacterium oxalidis</name>
    <dbReference type="NCBI Taxonomy" id="944322"/>
    <lineage>
        <taxon>Bacteria</taxon>
        <taxon>Pseudomonadati</taxon>
        <taxon>Pseudomonadota</taxon>
        <taxon>Alphaproteobacteria</taxon>
        <taxon>Hyphomicrobiales</taxon>
        <taxon>Methylobacteriaceae</taxon>
        <taxon>Methylobacterium</taxon>
    </lineage>
</organism>
<comment type="similarity">
    <text evidence="9">Belongs to the GSP H family.</text>
</comment>
<feature type="transmembrane region" description="Helical" evidence="11">
    <location>
        <begin position="20"/>
        <end position="40"/>
    </location>
</feature>
<comment type="subcellular location">
    <subcellularLocation>
        <location evidence="1">Cell inner membrane</location>
        <topology evidence="1">Single-pass membrane protein</topology>
    </subcellularLocation>
</comment>
<dbReference type="EMBL" id="BJZU01000100">
    <property type="protein sequence ID" value="GEP06378.1"/>
    <property type="molecule type" value="Genomic_DNA"/>
</dbReference>
<keyword evidence="5" id="KW-0997">Cell inner membrane</keyword>
<dbReference type="Pfam" id="PF12019">
    <property type="entry name" value="GspH"/>
    <property type="match status" value="1"/>
</dbReference>
<evidence type="ECO:0000256" key="2">
    <source>
        <dbReference type="ARBA" id="ARBA00021549"/>
    </source>
</evidence>
<comment type="caution">
    <text evidence="13">The sequence shown here is derived from an EMBL/GenBank/DDBJ whole genome shotgun (WGS) entry which is preliminary data.</text>
</comment>
<dbReference type="InterPro" id="IPR045584">
    <property type="entry name" value="Pilin-like"/>
</dbReference>
<reference evidence="13 15" key="3">
    <citation type="submission" date="2019-07" db="EMBL/GenBank/DDBJ databases">
        <title>Whole genome shotgun sequence of Methylobacterium oxalidis NBRC 107715.</title>
        <authorList>
            <person name="Hosoyama A."/>
            <person name="Uohara A."/>
            <person name="Ohji S."/>
            <person name="Ichikawa N."/>
        </authorList>
    </citation>
    <scope>NUCLEOTIDE SEQUENCE [LARGE SCALE GENOMIC DNA]</scope>
    <source>
        <strain evidence="13 15">NBRC 107715</strain>
    </source>
</reference>
<feature type="domain" description="General secretion pathway GspH" evidence="12">
    <location>
        <begin position="48"/>
        <end position="141"/>
    </location>
</feature>
<keyword evidence="6 11" id="KW-0812">Transmembrane</keyword>
<dbReference type="InterPro" id="IPR022346">
    <property type="entry name" value="T2SS_GspH"/>
</dbReference>
<dbReference type="RefSeq" id="WP_238178661.1">
    <property type="nucleotide sequence ID" value="NZ_BJZU01000100.1"/>
</dbReference>
<evidence type="ECO:0000256" key="11">
    <source>
        <dbReference type="SAM" id="Phobius"/>
    </source>
</evidence>
<protein>
    <recommendedName>
        <fullName evidence="2">Type II secretion system protein H</fullName>
    </recommendedName>
    <alternativeName>
        <fullName evidence="10">General secretion pathway protein H</fullName>
    </alternativeName>
</protein>
<evidence type="ECO:0000259" key="12">
    <source>
        <dbReference type="Pfam" id="PF12019"/>
    </source>
</evidence>
<evidence type="ECO:0000256" key="6">
    <source>
        <dbReference type="ARBA" id="ARBA00022692"/>
    </source>
</evidence>
<dbReference type="Gene3D" id="3.30.700.10">
    <property type="entry name" value="Glycoprotein, Type 4 Pilin"/>
    <property type="match status" value="1"/>
</dbReference>
<reference evidence="16" key="2">
    <citation type="journal article" date="2019" name="Int. J. Syst. Evol. Microbiol.">
        <title>The Global Catalogue of Microorganisms (GCM) 10K type strain sequencing project: providing services to taxonomists for standard genome sequencing and annotation.</title>
        <authorList>
            <consortium name="The Broad Institute Genomics Platform"/>
            <consortium name="The Broad Institute Genome Sequencing Center for Infectious Disease"/>
            <person name="Wu L."/>
            <person name="Ma J."/>
        </authorList>
    </citation>
    <scope>NUCLEOTIDE SEQUENCE [LARGE SCALE GENOMIC DNA]</scope>
    <source>
        <strain evidence="16">NBRC 107715</strain>
    </source>
</reference>
<evidence type="ECO:0000256" key="1">
    <source>
        <dbReference type="ARBA" id="ARBA00004377"/>
    </source>
</evidence>
<reference evidence="14" key="1">
    <citation type="journal article" date="2014" name="Int. J. Syst. Evol. Microbiol.">
        <title>Complete genome of a new Firmicutes species belonging to the dominant human colonic microbiota ('Ruminococcus bicirculans') reveals two chromosomes and a selective capacity to utilize plant glucans.</title>
        <authorList>
            <consortium name="NISC Comparative Sequencing Program"/>
            <person name="Wegmann U."/>
            <person name="Louis P."/>
            <person name="Goesmann A."/>
            <person name="Henrissat B."/>
            <person name="Duncan S.H."/>
            <person name="Flint H.J."/>
        </authorList>
    </citation>
    <scope>NUCLEOTIDE SEQUENCE</scope>
    <source>
        <strain evidence="14">NBRC 107715</strain>
    </source>
</reference>
<accession>A0A512J8U4</accession>
<evidence type="ECO:0000256" key="8">
    <source>
        <dbReference type="ARBA" id="ARBA00023136"/>
    </source>
</evidence>
<dbReference type="SUPFAM" id="SSF54523">
    <property type="entry name" value="Pili subunits"/>
    <property type="match status" value="1"/>
</dbReference>
<dbReference type="Proteomes" id="UP001156856">
    <property type="component" value="Unassembled WGS sequence"/>
</dbReference>
<keyword evidence="7 11" id="KW-1133">Transmembrane helix</keyword>
<dbReference type="GO" id="GO:0015627">
    <property type="term" value="C:type II protein secretion system complex"/>
    <property type="evidence" value="ECO:0007669"/>
    <property type="project" value="InterPro"/>
</dbReference>
<evidence type="ECO:0000313" key="13">
    <source>
        <dbReference type="EMBL" id="GEP06378.1"/>
    </source>
</evidence>
<evidence type="ECO:0000256" key="7">
    <source>
        <dbReference type="ARBA" id="ARBA00022989"/>
    </source>
</evidence>
<evidence type="ECO:0000256" key="4">
    <source>
        <dbReference type="ARBA" id="ARBA00022481"/>
    </source>
</evidence>
<evidence type="ECO:0000313" key="16">
    <source>
        <dbReference type="Proteomes" id="UP001156856"/>
    </source>
</evidence>
<keyword evidence="3" id="KW-1003">Cell membrane</keyword>
<keyword evidence="16" id="KW-1185">Reference proteome</keyword>
<keyword evidence="4" id="KW-0488">Methylation</keyword>
<dbReference type="Proteomes" id="UP000321960">
    <property type="component" value="Unassembled WGS sequence"/>
</dbReference>
<evidence type="ECO:0000313" key="14">
    <source>
        <dbReference type="EMBL" id="GLS62429.1"/>
    </source>
</evidence>
<dbReference type="AlphaFoldDB" id="A0A512J8U4"/>
<name>A0A512J8U4_9HYPH</name>
<gene>
    <name evidence="14" type="ORF">GCM10007888_08100</name>
    <name evidence="13" type="ORF">MOX02_44160</name>
</gene>
<dbReference type="GO" id="GO:0015628">
    <property type="term" value="P:protein secretion by the type II secretion system"/>
    <property type="evidence" value="ECO:0007669"/>
    <property type="project" value="InterPro"/>
</dbReference>
<dbReference type="Pfam" id="PF07963">
    <property type="entry name" value="N_methyl"/>
    <property type="match status" value="1"/>
</dbReference>
<evidence type="ECO:0000256" key="3">
    <source>
        <dbReference type="ARBA" id="ARBA00022475"/>
    </source>
</evidence>
<dbReference type="EMBL" id="BSPK01000010">
    <property type="protein sequence ID" value="GLS62429.1"/>
    <property type="molecule type" value="Genomic_DNA"/>
</dbReference>
<evidence type="ECO:0000256" key="9">
    <source>
        <dbReference type="ARBA" id="ARBA00025772"/>
    </source>
</evidence>
<dbReference type="GO" id="GO:0005886">
    <property type="term" value="C:plasma membrane"/>
    <property type="evidence" value="ECO:0007669"/>
    <property type="project" value="UniProtKB-SubCell"/>
</dbReference>